<dbReference type="InterPro" id="IPR050808">
    <property type="entry name" value="Phage_Integrase"/>
</dbReference>
<dbReference type="SUPFAM" id="SSF56349">
    <property type="entry name" value="DNA breaking-rejoining enzymes"/>
    <property type="match status" value="1"/>
</dbReference>
<keyword evidence="2" id="KW-0229">DNA integration</keyword>
<dbReference type="Gene3D" id="1.10.150.130">
    <property type="match status" value="1"/>
</dbReference>
<evidence type="ECO:0000256" key="2">
    <source>
        <dbReference type="ARBA" id="ARBA00022908"/>
    </source>
</evidence>
<dbReference type="InterPro" id="IPR053876">
    <property type="entry name" value="Phage_int_M"/>
</dbReference>
<keyword evidence="10" id="KW-1185">Reference proteome</keyword>
<dbReference type="Proteomes" id="UP000321903">
    <property type="component" value="Unassembled WGS sequence"/>
</dbReference>
<dbReference type="GO" id="GO:0003677">
    <property type="term" value="F:DNA binding"/>
    <property type="evidence" value="ECO:0007669"/>
    <property type="project" value="UniProtKB-UniRule"/>
</dbReference>
<dbReference type="Gene3D" id="3.30.160.390">
    <property type="entry name" value="Integrase, DNA-binding domain"/>
    <property type="match status" value="1"/>
</dbReference>
<dbReference type="PANTHER" id="PTHR30629:SF2">
    <property type="entry name" value="PROPHAGE INTEGRASE INTS-RELATED"/>
    <property type="match status" value="1"/>
</dbReference>
<dbReference type="InterPro" id="IPR044068">
    <property type="entry name" value="CB"/>
</dbReference>
<dbReference type="InterPro" id="IPR010998">
    <property type="entry name" value="Integrase_recombinase_N"/>
</dbReference>
<evidence type="ECO:0000256" key="6">
    <source>
        <dbReference type="SAM" id="MobiDB-lite"/>
    </source>
</evidence>
<dbReference type="Gene3D" id="1.10.443.10">
    <property type="entry name" value="Intergrase catalytic core"/>
    <property type="match status" value="1"/>
</dbReference>
<dbReference type="Pfam" id="PF13356">
    <property type="entry name" value="Arm-DNA-bind_3"/>
    <property type="match status" value="1"/>
</dbReference>
<gene>
    <name evidence="9" type="ORF">ES754_04380</name>
</gene>
<dbReference type="InterPro" id="IPR025166">
    <property type="entry name" value="Integrase_DNA_bind_dom"/>
</dbReference>
<dbReference type="CDD" id="cd00801">
    <property type="entry name" value="INT_P4_C"/>
    <property type="match status" value="1"/>
</dbReference>
<proteinExistence type="inferred from homology"/>
<dbReference type="PROSITE" id="PS51898">
    <property type="entry name" value="TYR_RECOMBINASE"/>
    <property type="match status" value="1"/>
</dbReference>
<feature type="compositionally biased region" description="Basic and acidic residues" evidence="6">
    <location>
        <begin position="19"/>
        <end position="28"/>
    </location>
</feature>
<keyword evidence="4" id="KW-0233">DNA recombination</keyword>
<evidence type="ECO:0000259" key="8">
    <source>
        <dbReference type="PROSITE" id="PS51900"/>
    </source>
</evidence>
<keyword evidence="3 5" id="KW-0238">DNA-binding</keyword>
<dbReference type="PROSITE" id="PS51900">
    <property type="entry name" value="CB"/>
    <property type="match status" value="1"/>
</dbReference>
<dbReference type="PANTHER" id="PTHR30629">
    <property type="entry name" value="PROPHAGE INTEGRASE"/>
    <property type="match status" value="1"/>
</dbReference>
<dbReference type="GO" id="GO:0006310">
    <property type="term" value="P:DNA recombination"/>
    <property type="evidence" value="ECO:0007669"/>
    <property type="project" value="UniProtKB-KW"/>
</dbReference>
<reference evidence="9 10" key="1">
    <citation type="submission" date="2019-08" db="EMBL/GenBank/DDBJ databases">
        <title>Genome sequence of Psychrobacter frigidicola ACAM304 (type strain).</title>
        <authorList>
            <person name="Bowman J.P."/>
        </authorList>
    </citation>
    <scope>NUCLEOTIDE SEQUENCE [LARGE SCALE GENOMIC DNA]</scope>
    <source>
        <strain evidence="9 10">ACAM 304</strain>
    </source>
</reference>
<protein>
    <submittedName>
        <fullName evidence="9">Tyrosine-type recombinase/integrase</fullName>
    </submittedName>
</protein>
<dbReference type="Pfam" id="PF00589">
    <property type="entry name" value="Phage_integrase"/>
    <property type="match status" value="1"/>
</dbReference>
<evidence type="ECO:0000256" key="4">
    <source>
        <dbReference type="ARBA" id="ARBA00023172"/>
    </source>
</evidence>
<dbReference type="AlphaFoldDB" id="A0A5C7A417"/>
<evidence type="ECO:0000313" key="9">
    <source>
        <dbReference type="EMBL" id="TXD98179.1"/>
    </source>
</evidence>
<name>A0A5C7A417_9GAMM</name>
<feature type="domain" description="Core-binding (CB)" evidence="8">
    <location>
        <begin position="102"/>
        <end position="183"/>
    </location>
</feature>
<evidence type="ECO:0000256" key="5">
    <source>
        <dbReference type="PROSITE-ProRule" id="PRU01248"/>
    </source>
</evidence>
<comment type="similarity">
    <text evidence="1">Belongs to the 'phage' integrase family.</text>
</comment>
<evidence type="ECO:0000256" key="1">
    <source>
        <dbReference type="ARBA" id="ARBA00008857"/>
    </source>
</evidence>
<dbReference type="InterPro" id="IPR013762">
    <property type="entry name" value="Integrase-like_cat_sf"/>
</dbReference>
<evidence type="ECO:0000256" key="3">
    <source>
        <dbReference type="ARBA" id="ARBA00023125"/>
    </source>
</evidence>
<evidence type="ECO:0000313" key="10">
    <source>
        <dbReference type="Proteomes" id="UP000321903"/>
    </source>
</evidence>
<dbReference type="Pfam" id="PF22022">
    <property type="entry name" value="Phage_int_M"/>
    <property type="match status" value="1"/>
</dbReference>
<dbReference type="InterPro" id="IPR038488">
    <property type="entry name" value="Integrase_DNA-bd_sf"/>
</dbReference>
<dbReference type="InterPro" id="IPR002104">
    <property type="entry name" value="Integrase_catalytic"/>
</dbReference>
<dbReference type="EMBL" id="VORZ01000001">
    <property type="protein sequence ID" value="TXD98179.1"/>
    <property type="molecule type" value="Genomic_DNA"/>
</dbReference>
<dbReference type="OrthoDB" id="9795573at2"/>
<feature type="domain" description="Tyr recombinase" evidence="7">
    <location>
        <begin position="206"/>
        <end position="387"/>
    </location>
</feature>
<organism evidence="9 10">
    <name type="scientific">Psychrobacter frigidicola</name>
    <dbReference type="NCBI Taxonomy" id="45611"/>
    <lineage>
        <taxon>Bacteria</taxon>
        <taxon>Pseudomonadati</taxon>
        <taxon>Pseudomonadota</taxon>
        <taxon>Gammaproteobacteria</taxon>
        <taxon>Moraxellales</taxon>
        <taxon>Moraxellaceae</taxon>
        <taxon>Psychrobacter</taxon>
    </lineage>
</organism>
<feature type="compositionally biased region" description="Polar residues" evidence="6">
    <location>
        <begin position="1"/>
        <end position="18"/>
    </location>
</feature>
<dbReference type="RefSeq" id="WP_147222388.1">
    <property type="nucleotide sequence ID" value="NZ_CAJGYY010000001.1"/>
</dbReference>
<dbReference type="GO" id="GO:0015074">
    <property type="term" value="P:DNA integration"/>
    <property type="evidence" value="ECO:0007669"/>
    <property type="project" value="UniProtKB-KW"/>
</dbReference>
<sequence length="413" mass="47266">MPLTHTVINKLQPSSTSIDTKRPDKHSDGNGLQLWVRYTGVKSWISAYRWQGKQQTLTIGTYPVMSLQNARQRNIEIKRLIADGVNPKDHKREQQASQDGLNVFDNIAQSWYAERKTYLAESTFSRNYSAYMRDVKPSIGQKNINDITAPDVLAIGKAVESRGANEMARRTIREVGQIFKHAIRNGLATHNPATDLAEAIKPHKTVNHSRITSQQLPKLLKDINAYDGDLLVKLGLWFLCYTFVRTNELRFMEWQDIDFNRGLWIVPAEKMKARRLHIVPLAPQAVAILKQIKELGFSDQYVFFNTSTRKPYSQSAFINALWNMGYKGKMTGHGFRGLASTTLHEQEYMHEAIELQLAHDRENKISAAYNGAQHLPYRINMMHQWANFIDDAYAGKLDNVIHASFKQQTQKHG</sequence>
<evidence type="ECO:0000259" key="7">
    <source>
        <dbReference type="PROSITE" id="PS51898"/>
    </source>
</evidence>
<dbReference type="InterPro" id="IPR011010">
    <property type="entry name" value="DNA_brk_join_enz"/>
</dbReference>
<comment type="caution">
    <text evidence="9">The sequence shown here is derived from an EMBL/GenBank/DDBJ whole genome shotgun (WGS) entry which is preliminary data.</text>
</comment>
<feature type="region of interest" description="Disordered" evidence="6">
    <location>
        <begin position="1"/>
        <end position="29"/>
    </location>
</feature>
<accession>A0A5C7A417</accession>